<dbReference type="SUPFAM" id="SSF56399">
    <property type="entry name" value="ADP-ribosylation"/>
    <property type="match status" value="1"/>
</dbReference>
<dbReference type="GO" id="GO:0005634">
    <property type="term" value="C:nucleus"/>
    <property type="evidence" value="ECO:0007669"/>
    <property type="project" value="EnsemblFungi"/>
</dbReference>
<dbReference type="GO" id="GO:0000215">
    <property type="term" value="F:tRNA 2'-phosphotransferase activity"/>
    <property type="evidence" value="ECO:0007669"/>
    <property type="project" value="UniProtKB-EC"/>
</dbReference>
<keyword evidence="8" id="KW-1185">Reference proteome</keyword>
<dbReference type="RefSeq" id="XP_020066596.1">
    <property type="nucleotide sequence ID" value="XM_020209112.1"/>
</dbReference>
<dbReference type="InterPro" id="IPR042081">
    <property type="entry name" value="RNA_2'-PTrans_C"/>
</dbReference>
<dbReference type="GeneID" id="30983248"/>
<dbReference type="GO" id="GO:0006388">
    <property type="term" value="P:tRNA splicing, via endonucleolytic cleavage and ligation"/>
    <property type="evidence" value="ECO:0007669"/>
    <property type="project" value="EnsemblFungi"/>
</dbReference>
<dbReference type="Gene3D" id="3.20.170.30">
    <property type="match status" value="1"/>
</dbReference>
<gene>
    <name evidence="7" type="ORF">CANTADRAFT_44475</name>
</gene>
<dbReference type="GO" id="GO:0005737">
    <property type="term" value="C:cytoplasm"/>
    <property type="evidence" value="ECO:0007669"/>
    <property type="project" value="EnsemblFungi"/>
</dbReference>
<dbReference type="PANTHER" id="PTHR12684:SF2">
    <property type="entry name" value="TRNA 2'-PHOSPHOTRANSFERASE 1"/>
    <property type="match status" value="1"/>
</dbReference>
<protein>
    <recommendedName>
        <fullName evidence="3">2'-phosphotransferase</fullName>
        <ecNumber evidence="3">2.7.1.160</ecNumber>
    </recommendedName>
</protein>
<evidence type="ECO:0000313" key="7">
    <source>
        <dbReference type="EMBL" id="ODV81474.1"/>
    </source>
</evidence>
<keyword evidence="4 7" id="KW-0808">Transferase</keyword>
<evidence type="ECO:0000313" key="8">
    <source>
        <dbReference type="Proteomes" id="UP000094285"/>
    </source>
</evidence>
<evidence type="ECO:0000256" key="4">
    <source>
        <dbReference type="ARBA" id="ARBA00022679"/>
    </source>
</evidence>
<dbReference type="FunFam" id="1.10.10.970:FF:000002">
    <property type="entry name" value="Tpt1p"/>
    <property type="match status" value="1"/>
</dbReference>
<evidence type="ECO:0000256" key="3">
    <source>
        <dbReference type="ARBA" id="ARBA00012007"/>
    </source>
</evidence>
<comment type="catalytic activity">
    <reaction evidence="6">
        <text>2'-phospho-[ligated tRNA] + NAD(+) = mature tRNA + ADP-alpha-D-ribose 1'',2''-cyclic phosphate + nicotinamide</text>
        <dbReference type="Rhea" id="RHEA:23324"/>
        <dbReference type="Rhea" id="RHEA-COMP:11106"/>
        <dbReference type="Rhea" id="RHEA-COMP:11107"/>
        <dbReference type="ChEBI" id="CHEBI:17154"/>
        <dbReference type="ChEBI" id="CHEBI:57540"/>
        <dbReference type="ChEBI" id="CHEBI:76596"/>
        <dbReference type="ChEBI" id="CHEBI:82883"/>
        <dbReference type="ChEBI" id="CHEBI:85027"/>
        <dbReference type="EC" id="2.7.1.160"/>
    </reaction>
</comment>
<dbReference type="AlphaFoldDB" id="A0A1E4SPM0"/>
<sequence length="208" mass="23369">MSSPDPAKRDVLISKALAYLLRHGALKEKMAIDEDGFVKIDDVLSHNRLKTNKATRADLERIVASNDKQRFSIKGDYICANQGHSIKSVSDSNLTLLNEDTIPDEIFHGTYYNKLEMIYKSGGLRRMTRNHIHFTSNSDKLTNISGVRYNANCLVYVDVRRCMADGIPFYKSANDVVLTPGDAEGKVGCEYFARVVDRKTGKAVDFQK</sequence>
<keyword evidence="5" id="KW-0520">NAD</keyword>
<evidence type="ECO:0000256" key="2">
    <source>
        <dbReference type="ARBA" id="ARBA00009836"/>
    </source>
</evidence>
<dbReference type="PANTHER" id="PTHR12684">
    <property type="entry name" value="PUTATIVE PHOSPHOTRANSFERASE"/>
    <property type="match status" value="1"/>
</dbReference>
<accession>A0A1E4SPM0</accession>
<dbReference type="OrthoDB" id="419694at2759"/>
<dbReference type="EC" id="2.7.1.160" evidence="3"/>
<proteinExistence type="inferred from homology"/>
<evidence type="ECO:0000256" key="1">
    <source>
        <dbReference type="ARBA" id="ARBA00003343"/>
    </source>
</evidence>
<evidence type="ECO:0000256" key="6">
    <source>
        <dbReference type="ARBA" id="ARBA00047949"/>
    </source>
</evidence>
<dbReference type="InterPro" id="IPR042080">
    <property type="entry name" value="RNA_2'-PTrans_N"/>
</dbReference>
<evidence type="ECO:0000256" key="5">
    <source>
        <dbReference type="ARBA" id="ARBA00023027"/>
    </source>
</evidence>
<dbReference type="STRING" id="984487.A0A1E4SPM0"/>
<dbReference type="Gene3D" id="1.10.10.970">
    <property type="entry name" value="RNA 2'-phosphotransferase, Tpt1/KptA family, N-terminal domain"/>
    <property type="match status" value="1"/>
</dbReference>
<organism evidence="7 8">
    <name type="scientific">Suhomyces tanzawaensis NRRL Y-17324</name>
    <dbReference type="NCBI Taxonomy" id="984487"/>
    <lineage>
        <taxon>Eukaryota</taxon>
        <taxon>Fungi</taxon>
        <taxon>Dikarya</taxon>
        <taxon>Ascomycota</taxon>
        <taxon>Saccharomycotina</taxon>
        <taxon>Pichiomycetes</taxon>
        <taxon>Debaryomycetaceae</taxon>
        <taxon>Suhomyces</taxon>
    </lineage>
</organism>
<comment type="function">
    <text evidence="1">Catalyzes the last step of tRNA splicing, the transfer of the splice junction 2'-phosphate from ligated tRNA to NAD to produce ADP-ribose 1''-2'' cyclic phosphate.</text>
</comment>
<dbReference type="EMBL" id="KV453909">
    <property type="protein sequence ID" value="ODV81474.1"/>
    <property type="molecule type" value="Genomic_DNA"/>
</dbReference>
<comment type="similarity">
    <text evidence="2">Belongs to the KptA/TPT1 family.</text>
</comment>
<reference evidence="8" key="1">
    <citation type="submission" date="2016-05" db="EMBL/GenBank/DDBJ databases">
        <title>Comparative genomics of biotechnologically important yeasts.</title>
        <authorList>
            <consortium name="DOE Joint Genome Institute"/>
            <person name="Riley R."/>
            <person name="Haridas S."/>
            <person name="Wolfe K.H."/>
            <person name="Lopes M.R."/>
            <person name="Hittinger C.T."/>
            <person name="Goker M."/>
            <person name="Salamov A."/>
            <person name="Wisecaver J."/>
            <person name="Long T.M."/>
            <person name="Aerts A.L."/>
            <person name="Barry K."/>
            <person name="Choi C."/>
            <person name="Clum A."/>
            <person name="Coughlan A.Y."/>
            <person name="Deshpande S."/>
            <person name="Douglass A.P."/>
            <person name="Hanson S.J."/>
            <person name="Klenk H.-P."/>
            <person name="Labutti K."/>
            <person name="Lapidus A."/>
            <person name="Lindquist E."/>
            <person name="Lipzen A."/>
            <person name="Meier-Kolthoff J.P."/>
            <person name="Ohm R.A."/>
            <person name="Otillar R.P."/>
            <person name="Pangilinan J."/>
            <person name="Peng Y."/>
            <person name="Rokas A."/>
            <person name="Rosa C.A."/>
            <person name="Scheuner C."/>
            <person name="Sibirny A.A."/>
            <person name="Slot J.C."/>
            <person name="Stielow J.B."/>
            <person name="Sun H."/>
            <person name="Kurtzman C.P."/>
            <person name="Blackwell M."/>
            <person name="Grigoriev I.V."/>
            <person name="Jeffries T.W."/>
        </authorList>
    </citation>
    <scope>NUCLEOTIDE SEQUENCE [LARGE SCALE GENOMIC DNA]</scope>
    <source>
        <strain evidence="8">NRRL Y-17324</strain>
    </source>
</reference>
<dbReference type="Pfam" id="PF01885">
    <property type="entry name" value="PTS_2-RNA"/>
    <property type="match status" value="1"/>
</dbReference>
<dbReference type="InterPro" id="IPR002745">
    <property type="entry name" value="Ptrans_KptA/Tpt1"/>
</dbReference>
<name>A0A1E4SPM0_9ASCO</name>
<dbReference type="Proteomes" id="UP000094285">
    <property type="component" value="Unassembled WGS sequence"/>
</dbReference>